<proteinExistence type="predicted"/>
<evidence type="ECO:0000256" key="1">
    <source>
        <dbReference type="SAM" id="MobiDB-lite"/>
    </source>
</evidence>
<reference evidence="2 3" key="1">
    <citation type="submission" date="2024-01" db="EMBL/GenBank/DDBJ databases">
        <title>The genomes of 5 underutilized Papilionoideae crops provide insights into root nodulation and disease resistanc.</title>
        <authorList>
            <person name="Yuan L."/>
        </authorList>
    </citation>
    <scope>NUCLEOTIDE SEQUENCE [LARGE SCALE GENOMIC DNA]</scope>
    <source>
        <strain evidence="2">ZHUSHIDOU_FW_LH</strain>
        <tissue evidence="2">Leaf</tissue>
    </source>
</reference>
<name>A0AAN9EC64_CROPI</name>
<evidence type="ECO:0000313" key="2">
    <source>
        <dbReference type="EMBL" id="KAK7252960.1"/>
    </source>
</evidence>
<dbReference type="AlphaFoldDB" id="A0AAN9EC64"/>
<feature type="region of interest" description="Disordered" evidence="1">
    <location>
        <begin position="92"/>
        <end position="114"/>
    </location>
</feature>
<dbReference type="PANTHER" id="PTHR35111">
    <property type="entry name" value="F10A5.9-RELATED"/>
    <property type="match status" value="1"/>
</dbReference>
<sequence>MLKGQCMPRFKSNSCSTKNKSPTPMSLLERFREAVLRLMMLTALTKVTTTNHGRSGHHVVIEERQRRYSPYDSHHTEAVADCIEFIKKKAATDADANRHSSASSSANDTVEIVV</sequence>
<gene>
    <name evidence="2" type="ORF">RIF29_37289</name>
</gene>
<feature type="compositionally biased region" description="Polar residues" evidence="1">
    <location>
        <begin position="11"/>
        <end position="23"/>
    </location>
</feature>
<protein>
    <submittedName>
        <fullName evidence="2">Uncharacterized protein</fullName>
    </submittedName>
</protein>
<feature type="region of interest" description="Disordered" evidence="1">
    <location>
        <begin position="1"/>
        <end position="23"/>
    </location>
</feature>
<comment type="caution">
    <text evidence="2">The sequence shown here is derived from an EMBL/GenBank/DDBJ whole genome shotgun (WGS) entry which is preliminary data.</text>
</comment>
<dbReference type="EMBL" id="JAYWIO010000007">
    <property type="protein sequence ID" value="KAK7252960.1"/>
    <property type="molecule type" value="Genomic_DNA"/>
</dbReference>
<evidence type="ECO:0000313" key="3">
    <source>
        <dbReference type="Proteomes" id="UP001372338"/>
    </source>
</evidence>
<accession>A0AAN9EC64</accession>
<dbReference type="PANTHER" id="PTHR35111:SF1">
    <property type="entry name" value="OS04G0115900 PROTEIN"/>
    <property type="match status" value="1"/>
</dbReference>
<organism evidence="2 3">
    <name type="scientific">Crotalaria pallida</name>
    <name type="common">Smooth rattlebox</name>
    <name type="synonym">Crotalaria striata</name>
    <dbReference type="NCBI Taxonomy" id="3830"/>
    <lineage>
        <taxon>Eukaryota</taxon>
        <taxon>Viridiplantae</taxon>
        <taxon>Streptophyta</taxon>
        <taxon>Embryophyta</taxon>
        <taxon>Tracheophyta</taxon>
        <taxon>Spermatophyta</taxon>
        <taxon>Magnoliopsida</taxon>
        <taxon>eudicotyledons</taxon>
        <taxon>Gunneridae</taxon>
        <taxon>Pentapetalae</taxon>
        <taxon>rosids</taxon>
        <taxon>fabids</taxon>
        <taxon>Fabales</taxon>
        <taxon>Fabaceae</taxon>
        <taxon>Papilionoideae</taxon>
        <taxon>50 kb inversion clade</taxon>
        <taxon>genistoids sensu lato</taxon>
        <taxon>core genistoids</taxon>
        <taxon>Crotalarieae</taxon>
        <taxon>Crotalaria</taxon>
    </lineage>
</organism>
<dbReference type="Proteomes" id="UP001372338">
    <property type="component" value="Unassembled WGS sequence"/>
</dbReference>
<keyword evidence="3" id="KW-1185">Reference proteome</keyword>